<name>A0ABQ0M9F5_MYCCL</name>
<dbReference type="EMBL" id="DF849916">
    <property type="protein sequence ID" value="GAT59877.1"/>
    <property type="molecule type" value="Genomic_DNA"/>
</dbReference>
<proteinExistence type="predicted"/>
<sequence length="129" mass="14293">MLVHRNASPALSDKRRRAPFGKAGSCWASLSSKLVRATDRVKKVALWMDGLPTRSLLLAWPSRCWSVQSLLRRLSIQLLLVRAAALGTMPGREASCFGAESPLQSLPNPLLPVQQRAILLLLHSWTRLT</sequence>
<dbReference type="Proteomes" id="UP000815677">
    <property type="component" value="Unassembled WGS sequence"/>
</dbReference>
<keyword evidence="2" id="KW-1185">Reference proteome</keyword>
<evidence type="ECO:0000313" key="2">
    <source>
        <dbReference type="Proteomes" id="UP000815677"/>
    </source>
</evidence>
<accession>A0ABQ0M9F5</accession>
<organism evidence="1 2">
    <name type="scientific">Mycena chlorophos</name>
    <name type="common">Agaric fungus</name>
    <name type="synonym">Agaricus chlorophos</name>
    <dbReference type="NCBI Taxonomy" id="658473"/>
    <lineage>
        <taxon>Eukaryota</taxon>
        <taxon>Fungi</taxon>
        <taxon>Dikarya</taxon>
        <taxon>Basidiomycota</taxon>
        <taxon>Agaricomycotina</taxon>
        <taxon>Agaricomycetes</taxon>
        <taxon>Agaricomycetidae</taxon>
        <taxon>Agaricales</taxon>
        <taxon>Marasmiineae</taxon>
        <taxon>Mycenaceae</taxon>
        <taxon>Mycena</taxon>
    </lineage>
</organism>
<reference evidence="1" key="1">
    <citation type="submission" date="2014-09" db="EMBL/GenBank/DDBJ databases">
        <title>Genome sequence of the luminous mushroom Mycena chlorophos for searching fungal bioluminescence genes.</title>
        <authorList>
            <person name="Tanaka Y."/>
            <person name="Kasuga D."/>
            <person name="Oba Y."/>
            <person name="Hase S."/>
            <person name="Sato K."/>
            <person name="Oba Y."/>
            <person name="Sakakibara Y."/>
        </authorList>
    </citation>
    <scope>NUCLEOTIDE SEQUENCE</scope>
</reference>
<evidence type="ECO:0000313" key="1">
    <source>
        <dbReference type="EMBL" id="GAT59877.1"/>
    </source>
</evidence>
<gene>
    <name evidence="1" type="ORF">MCHLO_16104</name>
</gene>
<protein>
    <submittedName>
        <fullName evidence="1">Uncharacterized protein</fullName>
    </submittedName>
</protein>